<keyword evidence="2" id="KW-1185">Reference proteome</keyword>
<accession>A0A5M6ZDS2</accession>
<sequence>MSGPIIHACDVAPDCRYIGIIGHTHFKTTMDNAQRLIDRIGTGQYASVVIDYRQADLVLSPPQYADFFRLTGPAIQKLERFAYLYNERTWLYAAHASRSIQALGVPARAFQSWDEAAAFLEVSGPDPAMAA</sequence>
<reference evidence="1 2" key="1">
    <citation type="submission" date="2019-09" db="EMBL/GenBank/DDBJ databases">
        <authorList>
            <person name="Kevbrin V."/>
            <person name="Grouzdev D.S."/>
        </authorList>
    </citation>
    <scope>NUCLEOTIDE SEQUENCE [LARGE SCALE GENOMIC DNA]</scope>
    <source>
        <strain evidence="1 2">G-192</strain>
    </source>
</reference>
<dbReference type="Proteomes" id="UP000325122">
    <property type="component" value="Unassembled WGS sequence"/>
</dbReference>
<evidence type="ECO:0008006" key="3">
    <source>
        <dbReference type="Google" id="ProtNLM"/>
    </source>
</evidence>
<comment type="caution">
    <text evidence="1">The sequence shown here is derived from an EMBL/GenBank/DDBJ whole genome shotgun (WGS) entry which is preliminary data.</text>
</comment>
<protein>
    <recommendedName>
        <fullName evidence="3">STAS/SEC14 domain-containing protein</fullName>
    </recommendedName>
</protein>
<dbReference type="AlphaFoldDB" id="A0A5M6ZDS2"/>
<gene>
    <name evidence="1" type="ORF">F1654_11135</name>
</gene>
<dbReference type="EMBL" id="VWOJ01000003">
    <property type="protein sequence ID" value="KAA5802370.1"/>
    <property type="molecule type" value="Genomic_DNA"/>
</dbReference>
<name>A0A5M6ZDS2_9PROT</name>
<evidence type="ECO:0000313" key="2">
    <source>
        <dbReference type="Proteomes" id="UP000325122"/>
    </source>
</evidence>
<dbReference type="RefSeq" id="WP_150023620.1">
    <property type="nucleotide sequence ID" value="NZ_VWOJ01000003.1"/>
</dbReference>
<evidence type="ECO:0000313" key="1">
    <source>
        <dbReference type="EMBL" id="KAA5802370.1"/>
    </source>
</evidence>
<organism evidence="1 2">
    <name type="scientific">Alkalicaulis satelles</name>
    <dbReference type="NCBI Taxonomy" id="2609175"/>
    <lineage>
        <taxon>Bacteria</taxon>
        <taxon>Pseudomonadati</taxon>
        <taxon>Pseudomonadota</taxon>
        <taxon>Alphaproteobacteria</taxon>
        <taxon>Maricaulales</taxon>
        <taxon>Maricaulaceae</taxon>
        <taxon>Alkalicaulis</taxon>
    </lineage>
</organism>
<proteinExistence type="predicted"/>